<evidence type="ECO:0000313" key="3">
    <source>
        <dbReference type="Proteomes" id="UP001494902"/>
    </source>
</evidence>
<dbReference type="Proteomes" id="UP001494902">
    <property type="component" value="Unassembled WGS sequence"/>
</dbReference>
<evidence type="ECO:0000313" key="2">
    <source>
        <dbReference type="EMBL" id="MEQ3552107.1"/>
    </source>
</evidence>
<dbReference type="SMART" id="SM00829">
    <property type="entry name" value="PKS_ER"/>
    <property type="match status" value="1"/>
</dbReference>
<dbReference type="EMBL" id="JBEDNQ010000006">
    <property type="protein sequence ID" value="MEQ3552107.1"/>
    <property type="molecule type" value="Genomic_DNA"/>
</dbReference>
<dbReference type="InterPro" id="IPR011032">
    <property type="entry name" value="GroES-like_sf"/>
</dbReference>
<dbReference type="PANTHER" id="PTHR43677">
    <property type="entry name" value="SHORT-CHAIN DEHYDROGENASE/REDUCTASE"/>
    <property type="match status" value="1"/>
</dbReference>
<reference evidence="2 3" key="1">
    <citation type="submission" date="2024-03" db="EMBL/GenBank/DDBJ databases">
        <title>Draft genome sequence of Pseudonocardia nematodicida JCM 31783.</title>
        <authorList>
            <person name="Butdee W."/>
            <person name="Duangmal K."/>
        </authorList>
    </citation>
    <scope>NUCLEOTIDE SEQUENCE [LARGE SCALE GENOMIC DNA]</scope>
    <source>
        <strain evidence="2 3">JCM 31783</strain>
    </source>
</reference>
<protein>
    <submittedName>
        <fullName evidence="2">Zinc-binding dehydrogenase</fullName>
    </submittedName>
</protein>
<dbReference type="PANTHER" id="PTHR43677:SF4">
    <property type="entry name" value="QUINONE OXIDOREDUCTASE-LIKE PROTEIN 2"/>
    <property type="match status" value="1"/>
</dbReference>
<dbReference type="InterPro" id="IPR013149">
    <property type="entry name" value="ADH-like_C"/>
</dbReference>
<comment type="caution">
    <text evidence="2">The sequence shown here is derived from an EMBL/GenBank/DDBJ whole genome shotgun (WGS) entry which is preliminary data.</text>
</comment>
<dbReference type="RefSeq" id="WP_349299174.1">
    <property type="nucleotide sequence ID" value="NZ_JBEDNQ010000006.1"/>
</dbReference>
<sequence length="321" mass="32106">MRALVVDGAGASGVRVGEVPDPVPAPYEALVRVRAASLNYGEVAILAGRVPEGMERPPDGAVLGADAAGVVERAAADGSGPPAGTPVVSIGADGAWARLRAVPATALGAVPAGSDPGAVSTLPVAGLTALRALRRLGPLLGRRVLVTGATGGVGRFTVQLARLAGAQVVASTSDPDTYSAELRRLGATEVVGGPASVTGGIDGVVDQVGGRQLVEAFRLLRPHGVLVAVGHSSGEGESFAYGDLFGNDGGHDRSLVTFFLGAAFLGDAPDFGPDLTWLADQVGNGSLVAEPAWRGGLEQGPDAVRALLDGAVHGKAVIDFE</sequence>
<dbReference type="InterPro" id="IPR051397">
    <property type="entry name" value="Zn-ADH-like_protein"/>
</dbReference>
<dbReference type="Pfam" id="PF08240">
    <property type="entry name" value="ADH_N"/>
    <property type="match status" value="1"/>
</dbReference>
<dbReference type="SUPFAM" id="SSF50129">
    <property type="entry name" value="GroES-like"/>
    <property type="match status" value="1"/>
</dbReference>
<evidence type="ECO:0000259" key="1">
    <source>
        <dbReference type="SMART" id="SM00829"/>
    </source>
</evidence>
<keyword evidence="3" id="KW-1185">Reference proteome</keyword>
<organism evidence="2 3">
    <name type="scientific">Pseudonocardia nematodicida</name>
    <dbReference type="NCBI Taxonomy" id="1206997"/>
    <lineage>
        <taxon>Bacteria</taxon>
        <taxon>Bacillati</taxon>
        <taxon>Actinomycetota</taxon>
        <taxon>Actinomycetes</taxon>
        <taxon>Pseudonocardiales</taxon>
        <taxon>Pseudonocardiaceae</taxon>
        <taxon>Pseudonocardia</taxon>
    </lineage>
</organism>
<dbReference type="InterPro" id="IPR013154">
    <property type="entry name" value="ADH-like_N"/>
</dbReference>
<gene>
    <name evidence="2" type="ORF">WIS52_16660</name>
</gene>
<proteinExistence type="predicted"/>
<name>A0ABV1KCA9_9PSEU</name>
<dbReference type="Gene3D" id="3.40.50.720">
    <property type="entry name" value="NAD(P)-binding Rossmann-like Domain"/>
    <property type="match status" value="1"/>
</dbReference>
<accession>A0ABV1KCA9</accession>
<dbReference type="InterPro" id="IPR020843">
    <property type="entry name" value="ER"/>
</dbReference>
<dbReference type="SUPFAM" id="SSF51735">
    <property type="entry name" value="NAD(P)-binding Rossmann-fold domains"/>
    <property type="match status" value="1"/>
</dbReference>
<dbReference type="Pfam" id="PF00107">
    <property type="entry name" value="ADH_zinc_N"/>
    <property type="match status" value="1"/>
</dbReference>
<dbReference type="CDD" id="cd08270">
    <property type="entry name" value="MDR4"/>
    <property type="match status" value="1"/>
</dbReference>
<dbReference type="Gene3D" id="3.90.180.10">
    <property type="entry name" value="Medium-chain alcohol dehydrogenases, catalytic domain"/>
    <property type="match status" value="1"/>
</dbReference>
<dbReference type="InterPro" id="IPR036291">
    <property type="entry name" value="NAD(P)-bd_dom_sf"/>
</dbReference>
<feature type="domain" description="Enoyl reductase (ER)" evidence="1">
    <location>
        <begin position="10"/>
        <end position="318"/>
    </location>
</feature>